<evidence type="ECO:0000256" key="4">
    <source>
        <dbReference type="SAM" id="MobiDB-lite"/>
    </source>
</evidence>
<dbReference type="PANTHER" id="PTHR46176">
    <property type="entry name" value="LD21662P"/>
    <property type="match status" value="1"/>
</dbReference>
<evidence type="ECO:0000256" key="2">
    <source>
        <dbReference type="ARBA" id="ARBA00023054"/>
    </source>
</evidence>
<dbReference type="GO" id="GO:0016607">
    <property type="term" value="C:nuclear speck"/>
    <property type="evidence" value="ECO:0007669"/>
    <property type="project" value="TreeGrafter"/>
</dbReference>
<evidence type="ECO:0000256" key="1">
    <source>
        <dbReference type="ARBA" id="ARBA00009097"/>
    </source>
</evidence>
<feature type="compositionally biased region" description="Basic and acidic residues" evidence="4">
    <location>
        <begin position="360"/>
        <end position="391"/>
    </location>
</feature>
<feature type="compositionally biased region" description="Basic and acidic residues" evidence="4">
    <location>
        <begin position="143"/>
        <end position="154"/>
    </location>
</feature>
<accession>A0AAV2TUC2</accession>
<comment type="caution">
    <text evidence="5">The sequence shown here is derived from an EMBL/GenBank/DDBJ whole genome shotgun (WGS) entry which is preliminary data.</text>
</comment>
<feature type="compositionally biased region" description="Low complexity" evidence="4">
    <location>
        <begin position="413"/>
        <end position="424"/>
    </location>
</feature>
<feature type="coiled-coil region" evidence="3">
    <location>
        <begin position="207"/>
        <end position="234"/>
    </location>
</feature>
<protein>
    <recommendedName>
        <fullName evidence="7">Protein FAM76A</fullName>
    </recommendedName>
</protein>
<feature type="compositionally biased region" description="Basic and acidic residues" evidence="4">
    <location>
        <begin position="329"/>
        <end position="338"/>
    </location>
</feature>
<evidence type="ECO:0000256" key="3">
    <source>
        <dbReference type="SAM" id="Coils"/>
    </source>
</evidence>
<feature type="compositionally biased region" description="Polar residues" evidence="4">
    <location>
        <begin position="425"/>
        <end position="447"/>
    </location>
</feature>
<dbReference type="EMBL" id="CAXLJL010000778">
    <property type="protein sequence ID" value="CAL5140740.1"/>
    <property type="molecule type" value="Genomic_DNA"/>
</dbReference>
<dbReference type="Pfam" id="PF16046">
    <property type="entry name" value="FAM76"/>
    <property type="match status" value="1"/>
</dbReference>
<comment type="similarity">
    <text evidence="1">Belongs to the FAM76 family.</text>
</comment>
<sequence length="455" mass="51229">MDQPMFECTKCFRNFPQSEMSRSGQMCKGCNPHHSTFKQCEYCRSDFKYYVYGTICPRCQSLKSKFGEPQPCSICKLKTAFGNALVCQRCLHYRNRFGEPRECQNCGQNCAFLKDEASRQKVDGQILCWVCTYNFKLARSRERSDRGTNKRHLDAPSGTDSSLAKNDRNEQLKRTRSEDYNTHKSESHLFGSQQPPSTQNQSLDSVYNEHLLTIGQLQDEVKCLKRQLAQKDADMLAKDRTIAELRSEIIEIKETSEDRLLKYKASAQMEQERLTATIKQLQKEKVTLCHGLKKRKSTANFSSSLRYSSSSTTLFSPDSPILVSSVHEKLSKTNERHSTPQPTKPSAADDGRSTSVEPAVKTDRGSARLRSEDEQSSAEDHGSPAKIKQIEDESPTPPHSTEAKVEKKTRTTSSPELSLSPSSSVDTPETYNDTFGKSNSRTVLGKSSSDESDSD</sequence>
<name>A0AAV2TUC2_CALDB</name>
<dbReference type="Proteomes" id="UP001497525">
    <property type="component" value="Unassembled WGS sequence"/>
</dbReference>
<organism evidence="5 6">
    <name type="scientific">Calicophoron daubneyi</name>
    <name type="common">Rumen fluke</name>
    <name type="synonym">Paramphistomum daubneyi</name>
    <dbReference type="NCBI Taxonomy" id="300641"/>
    <lineage>
        <taxon>Eukaryota</taxon>
        <taxon>Metazoa</taxon>
        <taxon>Spiralia</taxon>
        <taxon>Lophotrochozoa</taxon>
        <taxon>Platyhelminthes</taxon>
        <taxon>Trematoda</taxon>
        <taxon>Digenea</taxon>
        <taxon>Plagiorchiida</taxon>
        <taxon>Pronocephalata</taxon>
        <taxon>Paramphistomoidea</taxon>
        <taxon>Paramphistomidae</taxon>
        <taxon>Calicophoron</taxon>
    </lineage>
</organism>
<dbReference type="InterPro" id="IPR032017">
    <property type="entry name" value="FAM76"/>
</dbReference>
<keyword evidence="2 3" id="KW-0175">Coiled coil</keyword>
<feature type="region of interest" description="Disordered" evidence="4">
    <location>
        <begin position="329"/>
        <end position="455"/>
    </location>
</feature>
<feature type="region of interest" description="Disordered" evidence="4">
    <location>
        <begin position="143"/>
        <end position="202"/>
    </location>
</feature>
<dbReference type="AlphaFoldDB" id="A0AAV2TUC2"/>
<gene>
    <name evidence="5" type="ORF">CDAUBV1_LOCUS16035</name>
</gene>
<evidence type="ECO:0008006" key="7">
    <source>
        <dbReference type="Google" id="ProtNLM"/>
    </source>
</evidence>
<proteinExistence type="inferred from homology"/>
<reference evidence="5" key="1">
    <citation type="submission" date="2024-06" db="EMBL/GenBank/DDBJ databases">
        <authorList>
            <person name="Liu X."/>
            <person name="Lenzi L."/>
            <person name="Haldenby T S."/>
            <person name="Uol C."/>
        </authorList>
    </citation>
    <scope>NUCLEOTIDE SEQUENCE</scope>
</reference>
<feature type="compositionally biased region" description="Polar residues" evidence="4">
    <location>
        <begin position="190"/>
        <end position="202"/>
    </location>
</feature>
<evidence type="ECO:0000313" key="5">
    <source>
        <dbReference type="EMBL" id="CAL5140740.1"/>
    </source>
</evidence>
<evidence type="ECO:0000313" key="6">
    <source>
        <dbReference type="Proteomes" id="UP001497525"/>
    </source>
</evidence>
<dbReference type="PANTHER" id="PTHR46176:SF1">
    <property type="entry name" value="LD21662P"/>
    <property type="match status" value="1"/>
</dbReference>
<feature type="compositionally biased region" description="Basic and acidic residues" evidence="4">
    <location>
        <begin position="165"/>
        <end position="187"/>
    </location>
</feature>